<keyword evidence="2" id="KW-0479">Metal-binding</keyword>
<evidence type="ECO:0000256" key="1">
    <source>
        <dbReference type="ARBA" id="ARBA00009175"/>
    </source>
</evidence>
<organism evidence="5 6">
    <name type="scientific">Pseudoduganella dura</name>
    <dbReference type="NCBI Taxonomy" id="321982"/>
    <lineage>
        <taxon>Bacteria</taxon>
        <taxon>Pseudomonadati</taxon>
        <taxon>Pseudomonadota</taxon>
        <taxon>Betaproteobacteria</taxon>
        <taxon>Burkholderiales</taxon>
        <taxon>Oxalobacteraceae</taxon>
        <taxon>Telluria group</taxon>
        <taxon>Pseudoduganella</taxon>
    </lineage>
</organism>
<evidence type="ECO:0000256" key="2">
    <source>
        <dbReference type="ARBA" id="ARBA00022723"/>
    </source>
</evidence>
<dbReference type="NCBIfam" id="TIGR01256">
    <property type="entry name" value="modA"/>
    <property type="match status" value="1"/>
</dbReference>
<comment type="similarity">
    <text evidence="1">Belongs to the bacterial solute-binding protein ModA family.</text>
</comment>
<dbReference type="SUPFAM" id="SSF53850">
    <property type="entry name" value="Periplasmic binding protein-like II"/>
    <property type="match status" value="1"/>
</dbReference>
<protein>
    <submittedName>
        <fullName evidence="5">Molybdate ABC transporter substrate-binding protein</fullName>
    </submittedName>
</protein>
<dbReference type="InterPro" id="IPR005950">
    <property type="entry name" value="ModA"/>
</dbReference>
<keyword evidence="6" id="KW-1185">Reference proteome</keyword>
<dbReference type="Gene3D" id="3.40.190.10">
    <property type="entry name" value="Periplasmic binding protein-like II"/>
    <property type="match status" value="2"/>
</dbReference>
<dbReference type="PANTHER" id="PTHR30632">
    <property type="entry name" value="MOLYBDATE-BINDING PERIPLASMIC PROTEIN"/>
    <property type="match status" value="1"/>
</dbReference>
<dbReference type="GO" id="GO:0046872">
    <property type="term" value="F:metal ion binding"/>
    <property type="evidence" value="ECO:0007669"/>
    <property type="project" value="UniProtKB-KW"/>
</dbReference>
<evidence type="ECO:0000256" key="3">
    <source>
        <dbReference type="ARBA" id="ARBA00022729"/>
    </source>
</evidence>
<name>A0A6I3XJD0_9BURK</name>
<evidence type="ECO:0000313" key="6">
    <source>
        <dbReference type="Proteomes" id="UP000431684"/>
    </source>
</evidence>
<evidence type="ECO:0000256" key="4">
    <source>
        <dbReference type="SAM" id="SignalP"/>
    </source>
</evidence>
<dbReference type="PANTHER" id="PTHR30632:SF14">
    <property type="entry name" value="TUNGSTATE_MOLYBDATE_CHROMATE-BINDING PROTEIN MODA"/>
    <property type="match status" value="1"/>
</dbReference>
<accession>A0A6I3XJD0</accession>
<dbReference type="EMBL" id="WNWM01000002">
    <property type="protein sequence ID" value="MUI15626.1"/>
    <property type="molecule type" value="Genomic_DNA"/>
</dbReference>
<dbReference type="Pfam" id="PF13531">
    <property type="entry name" value="SBP_bac_11"/>
    <property type="match status" value="1"/>
</dbReference>
<dbReference type="Proteomes" id="UP000431684">
    <property type="component" value="Unassembled WGS sequence"/>
</dbReference>
<dbReference type="GO" id="GO:0030973">
    <property type="term" value="F:molybdate ion binding"/>
    <property type="evidence" value="ECO:0007669"/>
    <property type="project" value="TreeGrafter"/>
</dbReference>
<sequence>MTPLLTRFTNMMKLFSSLTLALLAMAFSTAKVHCAELVVGAPSELAGYVDALSSAFIAGEKGARLRFVLDTSGNLYEKVSAGEPLDVYMSDDLRLQGQLLADGKMVYDTWTMYAAGRIVLWSMDKRFDVAKGLRLLADPAVKKVAVADGGSPYMAPSLAALHHAGLLEKLQPRLLDSHSMQEMVKSVRAGKAELAILSYDTVLAPSMKGVGRYYLIPENEYKDDIPGHAAVVTLHGRQNPLAHRFIRFLRTARAQAILLPGGFMKPPPESVDIR</sequence>
<feature type="chain" id="PRO_5026168891" evidence="4">
    <location>
        <begin position="27"/>
        <end position="274"/>
    </location>
</feature>
<dbReference type="InterPro" id="IPR050682">
    <property type="entry name" value="ModA/WtpA"/>
</dbReference>
<reference evidence="5 6" key="1">
    <citation type="submission" date="2019-11" db="EMBL/GenBank/DDBJ databases">
        <title>Draft Genome Sequences of Six Type Strains of the Genus Massilia.</title>
        <authorList>
            <person name="Miess H."/>
            <person name="Frediansyah A."/>
            <person name="Goeker M."/>
            <person name="Gross H."/>
        </authorList>
    </citation>
    <scope>NUCLEOTIDE SEQUENCE [LARGE SCALE GENOMIC DNA]</scope>
    <source>
        <strain evidence="5 6">DSM 17513</strain>
    </source>
</reference>
<dbReference type="GO" id="GO:0015689">
    <property type="term" value="P:molybdate ion transport"/>
    <property type="evidence" value="ECO:0007669"/>
    <property type="project" value="InterPro"/>
</dbReference>
<dbReference type="OrthoDB" id="9785015at2"/>
<feature type="signal peptide" evidence="4">
    <location>
        <begin position="1"/>
        <end position="26"/>
    </location>
</feature>
<proteinExistence type="inferred from homology"/>
<evidence type="ECO:0000313" key="5">
    <source>
        <dbReference type="EMBL" id="MUI15626.1"/>
    </source>
</evidence>
<gene>
    <name evidence="5" type="primary">modA</name>
    <name evidence="5" type="ORF">GJV26_24680</name>
</gene>
<dbReference type="AlphaFoldDB" id="A0A6I3XJD0"/>
<keyword evidence="3 4" id="KW-0732">Signal</keyword>
<comment type="caution">
    <text evidence="5">The sequence shown here is derived from an EMBL/GenBank/DDBJ whole genome shotgun (WGS) entry which is preliminary data.</text>
</comment>